<proteinExistence type="predicted"/>
<organism evidence="1 2">
    <name type="scientific">Methylocaldum szegediense</name>
    <dbReference type="NCBI Taxonomy" id="73780"/>
    <lineage>
        <taxon>Bacteria</taxon>
        <taxon>Pseudomonadati</taxon>
        <taxon>Pseudomonadota</taxon>
        <taxon>Gammaproteobacteria</taxon>
        <taxon>Methylococcales</taxon>
        <taxon>Methylococcaceae</taxon>
        <taxon>Methylocaldum</taxon>
    </lineage>
</organism>
<reference evidence="1 2" key="1">
    <citation type="submission" date="2023-03" db="EMBL/GenBank/DDBJ databases">
        <authorList>
            <person name="Pearce D."/>
        </authorList>
    </citation>
    <scope>NUCLEOTIDE SEQUENCE [LARGE SCALE GENOMIC DNA]</scope>
    <source>
        <strain evidence="1">Msz</strain>
    </source>
</reference>
<evidence type="ECO:0000313" key="2">
    <source>
        <dbReference type="Proteomes" id="UP001162030"/>
    </source>
</evidence>
<sequence>MVHDRCWRTSRRDFPRSRPATLELAQEKQLELVLRAYSVRSKDPLAQQRLLRGSEHTVHLGCKRQAVVSDGILVEAAPIPSKPRHPGSERSTEPLNLQAVTRLRRRLGMIDVRQRSPFPVTLCHDGTD</sequence>
<dbReference type="EMBL" id="OX458333">
    <property type="protein sequence ID" value="CAI8933895.1"/>
    <property type="molecule type" value="Genomic_DNA"/>
</dbReference>
<gene>
    <name evidence="1" type="ORF">MSZNOR_4100</name>
</gene>
<dbReference type="Proteomes" id="UP001162030">
    <property type="component" value="Chromosome"/>
</dbReference>
<protein>
    <recommendedName>
        <fullName evidence="3">Transposase</fullName>
    </recommendedName>
</protein>
<evidence type="ECO:0008006" key="3">
    <source>
        <dbReference type="Google" id="ProtNLM"/>
    </source>
</evidence>
<evidence type="ECO:0000313" key="1">
    <source>
        <dbReference type="EMBL" id="CAI8933895.1"/>
    </source>
</evidence>
<name>A0ABN8XC76_9GAMM</name>
<accession>A0ABN8XC76</accession>
<keyword evidence="2" id="KW-1185">Reference proteome</keyword>